<protein>
    <submittedName>
        <fullName evidence="1">Uncharacterized protein</fullName>
    </submittedName>
</protein>
<reference evidence="1" key="1">
    <citation type="journal article" date="2009" name="Rice">
        <title>De Novo Next Generation Sequencing of Plant Genomes.</title>
        <authorList>
            <person name="Rounsley S."/>
            <person name="Marri P.R."/>
            <person name="Yu Y."/>
            <person name="He R."/>
            <person name="Sisneros N."/>
            <person name="Goicoechea J.L."/>
            <person name="Lee S.J."/>
            <person name="Angelova A."/>
            <person name="Kudrna D."/>
            <person name="Luo M."/>
            <person name="Affourtit J."/>
            <person name="Desany B."/>
            <person name="Knight J."/>
            <person name="Niazi F."/>
            <person name="Egholm M."/>
            <person name="Wing R.A."/>
        </authorList>
    </citation>
    <scope>NUCLEOTIDE SEQUENCE [LARGE SCALE GENOMIC DNA]</scope>
    <source>
        <strain evidence="1">cv. IRGC 105608</strain>
    </source>
</reference>
<keyword evidence="2" id="KW-1185">Reference proteome</keyword>
<dbReference type="HOGENOM" id="CLU_182552_0_0_1"/>
<evidence type="ECO:0000313" key="1">
    <source>
        <dbReference type="EnsemblPlants" id="OBART07G01110.1"/>
    </source>
</evidence>
<name>A0A0D3GLK7_9ORYZ</name>
<dbReference type="Gramene" id="OBART07G01110.1">
    <property type="protein sequence ID" value="OBART07G01110.1"/>
    <property type="gene ID" value="OBART07G01110"/>
</dbReference>
<proteinExistence type="predicted"/>
<accession>A0A0D3GLK7</accession>
<dbReference type="PaxDb" id="65489-OBART07G01110.1"/>
<dbReference type="Proteomes" id="UP000026960">
    <property type="component" value="Chromosome 7"/>
</dbReference>
<sequence length="109" mass="11938">MATVLRSLTTLSRSRSSATTAGIVSRRLICNAASDHQKLAKNSGGTKKEVVSATVNSEVQSVSWGRLFGLAVITFFSCKLGGRYANYQYERSLFEGFQKAKQERSTPQL</sequence>
<dbReference type="EnsemblPlants" id="OBART07G01110.1">
    <property type="protein sequence ID" value="OBART07G01110.1"/>
    <property type="gene ID" value="OBART07G01110"/>
</dbReference>
<reference evidence="1" key="2">
    <citation type="submission" date="2015-03" db="UniProtKB">
        <authorList>
            <consortium name="EnsemblPlants"/>
        </authorList>
    </citation>
    <scope>IDENTIFICATION</scope>
</reference>
<evidence type="ECO:0000313" key="2">
    <source>
        <dbReference type="Proteomes" id="UP000026960"/>
    </source>
</evidence>
<dbReference type="AlphaFoldDB" id="A0A0D3GLK7"/>
<organism evidence="1">
    <name type="scientific">Oryza barthii</name>
    <dbReference type="NCBI Taxonomy" id="65489"/>
    <lineage>
        <taxon>Eukaryota</taxon>
        <taxon>Viridiplantae</taxon>
        <taxon>Streptophyta</taxon>
        <taxon>Embryophyta</taxon>
        <taxon>Tracheophyta</taxon>
        <taxon>Spermatophyta</taxon>
        <taxon>Magnoliopsida</taxon>
        <taxon>Liliopsida</taxon>
        <taxon>Poales</taxon>
        <taxon>Poaceae</taxon>
        <taxon>BOP clade</taxon>
        <taxon>Oryzoideae</taxon>
        <taxon>Oryzeae</taxon>
        <taxon>Oryzinae</taxon>
        <taxon>Oryza</taxon>
    </lineage>
</organism>